<name>A0A6H5HQ16_9HEMI</name>
<reference evidence="1 3" key="1">
    <citation type="submission" date="2020-02" db="EMBL/GenBank/DDBJ databases">
        <authorList>
            <person name="Ferguson B K."/>
        </authorList>
    </citation>
    <scope>NUCLEOTIDE SEQUENCE [LARGE SCALE GENOMIC DNA]</scope>
</reference>
<dbReference type="AlphaFoldDB" id="A0A6H5HQ16"/>
<keyword evidence="3" id="KW-1185">Reference proteome</keyword>
<evidence type="ECO:0000313" key="1">
    <source>
        <dbReference type="EMBL" id="CAB0019035.1"/>
    </source>
</evidence>
<gene>
    <name evidence="1" type="ORF">NTEN_LOCUS22747</name>
    <name evidence="2" type="ORF">NTEN_LOCUS22750</name>
</gene>
<evidence type="ECO:0000313" key="2">
    <source>
        <dbReference type="EMBL" id="CAB0019038.1"/>
    </source>
</evidence>
<dbReference type="Proteomes" id="UP000479000">
    <property type="component" value="Unassembled WGS sequence"/>
</dbReference>
<dbReference type="EMBL" id="CADCXU010033674">
    <property type="protein sequence ID" value="CAB0019038.1"/>
    <property type="molecule type" value="Genomic_DNA"/>
</dbReference>
<feature type="non-terminal residue" evidence="1">
    <location>
        <position position="1"/>
    </location>
</feature>
<proteinExistence type="predicted"/>
<sequence length="63" mass="7298">HLFPFDFPRRQIIPSSFPARRLRRLASVWVRPSRPVTSTLRFWLFNQLSPSPIGCKALSSSDT</sequence>
<protein>
    <submittedName>
        <fullName evidence="1">Uncharacterized protein</fullName>
    </submittedName>
</protein>
<evidence type="ECO:0000313" key="3">
    <source>
        <dbReference type="Proteomes" id="UP000479000"/>
    </source>
</evidence>
<organism evidence="1 3">
    <name type="scientific">Nesidiocoris tenuis</name>
    <dbReference type="NCBI Taxonomy" id="355587"/>
    <lineage>
        <taxon>Eukaryota</taxon>
        <taxon>Metazoa</taxon>
        <taxon>Ecdysozoa</taxon>
        <taxon>Arthropoda</taxon>
        <taxon>Hexapoda</taxon>
        <taxon>Insecta</taxon>
        <taxon>Pterygota</taxon>
        <taxon>Neoptera</taxon>
        <taxon>Paraneoptera</taxon>
        <taxon>Hemiptera</taxon>
        <taxon>Heteroptera</taxon>
        <taxon>Panheteroptera</taxon>
        <taxon>Cimicomorpha</taxon>
        <taxon>Miridae</taxon>
        <taxon>Dicyphina</taxon>
        <taxon>Nesidiocoris</taxon>
    </lineage>
</organism>
<accession>A0A6H5HQ16</accession>
<dbReference type="EMBL" id="CADCXU010033673">
    <property type="protein sequence ID" value="CAB0019035.1"/>
    <property type="molecule type" value="Genomic_DNA"/>
</dbReference>